<accession>A0A3R6P221</accession>
<evidence type="ECO:0000313" key="2">
    <source>
        <dbReference type="Proteomes" id="UP000283586"/>
    </source>
</evidence>
<protein>
    <submittedName>
        <fullName evidence="1">Uncharacterized protein</fullName>
    </submittedName>
</protein>
<reference evidence="1 2" key="1">
    <citation type="submission" date="2018-08" db="EMBL/GenBank/DDBJ databases">
        <title>A genome reference for cultivated species of the human gut microbiota.</title>
        <authorList>
            <person name="Zou Y."/>
            <person name="Xue W."/>
            <person name="Luo G."/>
        </authorList>
    </citation>
    <scope>NUCLEOTIDE SEQUENCE [LARGE SCALE GENOMIC DNA]</scope>
    <source>
        <strain evidence="1 2">AF31-21AC</strain>
    </source>
</reference>
<evidence type="ECO:0000313" key="1">
    <source>
        <dbReference type="EMBL" id="RHN03497.1"/>
    </source>
</evidence>
<dbReference type="EMBL" id="QRQN01000035">
    <property type="protein sequence ID" value="RHN03497.1"/>
    <property type="molecule type" value="Genomic_DNA"/>
</dbReference>
<dbReference type="AlphaFoldDB" id="A0A3R6P221"/>
<sequence>MDKRYTVYYRMLLIMGEKYMNTKNTTAQNLQKAIKDHLVTVVNAQTECKDTDEVQTITAEQFVTDLDFYMDSGIFSDSLDFKYKITGKEFLKIQVGYMSSFCQHCITATLKLCDGIMMEQVEKQLRETIFDILSA</sequence>
<dbReference type="Proteomes" id="UP000283586">
    <property type="component" value="Unassembled WGS sequence"/>
</dbReference>
<organism evidence="1 2">
    <name type="scientific">Roseburia intestinalis</name>
    <dbReference type="NCBI Taxonomy" id="166486"/>
    <lineage>
        <taxon>Bacteria</taxon>
        <taxon>Bacillati</taxon>
        <taxon>Bacillota</taxon>
        <taxon>Clostridia</taxon>
        <taxon>Lachnospirales</taxon>
        <taxon>Lachnospiraceae</taxon>
        <taxon>Roseburia</taxon>
    </lineage>
</organism>
<comment type="caution">
    <text evidence="1">The sequence shown here is derived from an EMBL/GenBank/DDBJ whole genome shotgun (WGS) entry which is preliminary data.</text>
</comment>
<proteinExistence type="predicted"/>
<gene>
    <name evidence="1" type="ORF">DWZ31_18425</name>
</gene>
<name>A0A3R6P221_9FIRM</name>